<evidence type="ECO:0000313" key="2">
    <source>
        <dbReference type="EMBL" id="KAL3714038.1"/>
    </source>
</evidence>
<dbReference type="PANTHER" id="PTHR14326">
    <property type="entry name" value="TARGETING PROTEIN FOR XKLP2"/>
    <property type="match status" value="1"/>
</dbReference>
<dbReference type="InterPro" id="IPR009675">
    <property type="entry name" value="TPX2_fam"/>
</dbReference>
<evidence type="ECO:0000313" key="3">
    <source>
        <dbReference type="Proteomes" id="UP001634007"/>
    </source>
</evidence>
<accession>A0ABD3IHI3</accession>
<feature type="compositionally biased region" description="Basic residues" evidence="1">
    <location>
        <begin position="237"/>
        <end position="246"/>
    </location>
</feature>
<name>A0ABD3IHI3_EUCGL</name>
<feature type="compositionally biased region" description="Basic and acidic residues" evidence="1">
    <location>
        <begin position="67"/>
        <end position="83"/>
    </location>
</feature>
<evidence type="ECO:0008006" key="4">
    <source>
        <dbReference type="Google" id="ProtNLM"/>
    </source>
</evidence>
<sequence length="468" mass="52259">MKEEEAMGDEMEGWSDEECDPDYEFDAARFYDFCRSETRSEAEAAERWFEYAGTFPPSPLVVKLRWSDHDPREDAEMSSRMDGQDDVNSVSTDVDHDVDSEVSALNSSDQAEKTPKVKIKPLVESSSPRSSTLMKPTASYLAKQNRSLEVRFSSFLRSNNFSVKNHKTSLQNSPLSENRATKRQKLEAGYLQKVANLKHQTPLHHKLSKKVGYDIDSVLVRRNYTIPKEFSLETARRAQRHSFRSKNRAESGEHAKSNSPVLKACQLHCKVPLATLHKKSTLGFQEEDASPPLSASENVMPEVNRPTSAVTHSQTCNVAPKFGASANNKKTKCQRKKHDPPVDLFEKLSLKPRSQLNSKTRSKAPLITGFGSSKKMVERDDTSSTVIRWQIQCGRGKRIAGVGQLACINRAEVVQSLKMHMGHHNCGIHVIADVKCRPLLFPAAFGKSKMQPPSCASGTSTSDQEGVH</sequence>
<gene>
    <name evidence="2" type="ORF">ACJRO7_006047</name>
</gene>
<feature type="compositionally biased region" description="Basic and acidic residues" evidence="1">
    <location>
        <begin position="247"/>
        <end position="256"/>
    </location>
</feature>
<protein>
    <recommendedName>
        <fullName evidence="4">TPX2 central domain-containing protein</fullName>
    </recommendedName>
</protein>
<feature type="region of interest" description="Disordered" evidence="1">
    <location>
        <begin position="237"/>
        <end position="258"/>
    </location>
</feature>
<dbReference type="Proteomes" id="UP001634007">
    <property type="component" value="Unassembled WGS sequence"/>
</dbReference>
<feature type="region of interest" description="Disordered" evidence="1">
    <location>
        <begin position="1"/>
        <end position="20"/>
    </location>
</feature>
<dbReference type="PANTHER" id="PTHR14326:SF15">
    <property type="entry name" value="OS06G0130200 PROTEIN"/>
    <property type="match status" value="1"/>
</dbReference>
<feature type="region of interest" description="Disordered" evidence="1">
    <location>
        <begin position="447"/>
        <end position="468"/>
    </location>
</feature>
<dbReference type="EMBL" id="JBJKBG010000011">
    <property type="protein sequence ID" value="KAL3714038.1"/>
    <property type="molecule type" value="Genomic_DNA"/>
</dbReference>
<keyword evidence="3" id="KW-1185">Reference proteome</keyword>
<organism evidence="2 3">
    <name type="scientific">Eucalyptus globulus</name>
    <name type="common">Tasmanian blue gum</name>
    <dbReference type="NCBI Taxonomy" id="34317"/>
    <lineage>
        <taxon>Eukaryota</taxon>
        <taxon>Viridiplantae</taxon>
        <taxon>Streptophyta</taxon>
        <taxon>Embryophyta</taxon>
        <taxon>Tracheophyta</taxon>
        <taxon>Spermatophyta</taxon>
        <taxon>Magnoliopsida</taxon>
        <taxon>eudicotyledons</taxon>
        <taxon>Gunneridae</taxon>
        <taxon>Pentapetalae</taxon>
        <taxon>rosids</taxon>
        <taxon>malvids</taxon>
        <taxon>Myrtales</taxon>
        <taxon>Myrtaceae</taxon>
        <taxon>Myrtoideae</taxon>
        <taxon>Eucalypteae</taxon>
        <taxon>Eucalyptus</taxon>
    </lineage>
</organism>
<evidence type="ECO:0000256" key="1">
    <source>
        <dbReference type="SAM" id="MobiDB-lite"/>
    </source>
</evidence>
<feature type="compositionally biased region" description="Polar residues" evidence="1">
    <location>
        <begin position="454"/>
        <end position="468"/>
    </location>
</feature>
<proteinExistence type="predicted"/>
<comment type="caution">
    <text evidence="2">The sequence shown here is derived from an EMBL/GenBank/DDBJ whole genome shotgun (WGS) entry which is preliminary data.</text>
</comment>
<reference evidence="2 3" key="1">
    <citation type="submission" date="2024-11" db="EMBL/GenBank/DDBJ databases">
        <title>Chromosome-level genome assembly of Eucalyptus globulus Labill. provides insights into its genome evolution.</title>
        <authorList>
            <person name="Li X."/>
        </authorList>
    </citation>
    <scope>NUCLEOTIDE SEQUENCE [LARGE SCALE GENOMIC DNA]</scope>
    <source>
        <strain evidence="2">CL2024</strain>
        <tissue evidence="2">Fresh tender leaves</tissue>
    </source>
</reference>
<feature type="region of interest" description="Disordered" evidence="1">
    <location>
        <begin position="67"/>
        <end position="92"/>
    </location>
</feature>
<dbReference type="AlphaFoldDB" id="A0ABD3IHI3"/>